<dbReference type="RefSeq" id="XP_002289423.1">
    <property type="nucleotide sequence ID" value="XM_002289387.1"/>
</dbReference>
<feature type="region of interest" description="Disordered" evidence="1">
    <location>
        <begin position="39"/>
        <end position="80"/>
    </location>
</feature>
<accession>B8BZW9</accession>
<reference evidence="3 4" key="2">
    <citation type="journal article" date="2008" name="Nature">
        <title>The Phaeodactylum genome reveals the evolutionary history of diatom genomes.</title>
        <authorList>
            <person name="Bowler C."/>
            <person name="Allen A.E."/>
            <person name="Badger J.H."/>
            <person name="Grimwood J."/>
            <person name="Jabbari K."/>
            <person name="Kuo A."/>
            <person name="Maheswari U."/>
            <person name="Martens C."/>
            <person name="Maumus F."/>
            <person name="Otillar R.P."/>
            <person name="Rayko E."/>
            <person name="Salamov A."/>
            <person name="Vandepoele K."/>
            <person name="Beszteri B."/>
            <person name="Gruber A."/>
            <person name="Heijde M."/>
            <person name="Katinka M."/>
            <person name="Mock T."/>
            <person name="Valentin K."/>
            <person name="Verret F."/>
            <person name="Berges J.A."/>
            <person name="Brownlee C."/>
            <person name="Cadoret J.P."/>
            <person name="Chiovitti A."/>
            <person name="Choi C.J."/>
            <person name="Coesel S."/>
            <person name="De Martino A."/>
            <person name="Detter J.C."/>
            <person name="Durkin C."/>
            <person name="Falciatore A."/>
            <person name="Fournet J."/>
            <person name="Haruta M."/>
            <person name="Huysman M.J."/>
            <person name="Jenkins B.D."/>
            <person name="Jiroutova K."/>
            <person name="Jorgensen R.E."/>
            <person name="Joubert Y."/>
            <person name="Kaplan A."/>
            <person name="Kroger N."/>
            <person name="Kroth P.G."/>
            <person name="La Roche J."/>
            <person name="Lindquist E."/>
            <person name="Lommer M."/>
            <person name="Martin-Jezequel V."/>
            <person name="Lopez P.J."/>
            <person name="Lucas S."/>
            <person name="Mangogna M."/>
            <person name="McGinnis K."/>
            <person name="Medlin L.K."/>
            <person name="Montsant A."/>
            <person name="Oudot-Le Secq M.P."/>
            <person name="Napoli C."/>
            <person name="Obornik M."/>
            <person name="Parker M.S."/>
            <person name="Petit J.L."/>
            <person name="Porcel B.M."/>
            <person name="Poulsen N."/>
            <person name="Robison M."/>
            <person name="Rychlewski L."/>
            <person name="Rynearson T.A."/>
            <person name="Schmutz J."/>
            <person name="Shapiro H."/>
            <person name="Siaut M."/>
            <person name="Stanley M."/>
            <person name="Sussman M.R."/>
            <person name="Taylor A.R."/>
            <person name="Vardi A."/>
            <person name="von Dassow P."/>
            <person name="Vyverman W."/>
            <person name="Willis A."/>
            <person name="Wyrwicz L.S."/>
            <person name="Rokhsar D.S."/>
            <person name="Weissenbach J."/>
            <person name="Armbrust E.V."/>
            <person name="Green B.R."/>
            <person name="Van de Peer Y."/>
            <person name="Grigoriev I.V."/>
        </authorList>
    </citation>
    <scope>NUCLEOTIDE SEQUENCE [LARGE SCALE GENOMIC DNA]</scope>
    <source>
        <strain evidence="3 4">CCMP1335</strain>
    </source>
</reference>
<dbReference type="InParanoid" id="B8BZW9"/>
<keyword evidence="4" id="KW-1185">Reference proteome</keyword>
<dbReference type="HOGENOM" id="CLU_1953215_0_0_1"/>
<organism evidence="3 4">
    <name type="scientific">Thalassiosira pseudonana</name>
    <name type="common">Marine diatom</name>
    <name type="synonym">Cyclotella nana</name>
    <dbReference type="NCBI Taxonomy" id="35128"/>
    <lineage>
        <taxon>Eukaryota</taxon>
        <taxon>Sar</taxon>
        <taxon>Stramenopiles</taxon>
        <taxon>Ochrophyta</taxon>
        <taxon>Bacillariophyta</taxon>
        <taxon>Coscinodiscophyceae</taxon>
        <taxon>Thalassiosirophycidae</taxon>
        <taxon>Thalassiosirales</taxon>
        <taxon>Thalassiosiraceae</taxon>
        <taxon>Thalassiosira</taxon>
    </lineage>
</organism>
<name>B8BZW9_THAPS</name>
<keyword evidence="2" id="KW-1133">Transmembrane helix</keyword>
<dbReference type="Proteomes" id="UP000001449">
    <property type="component" value="Chromosome 4"/>
</dbReference>
<evidence type="ECO:0000256" key="2">
    <source>
        <dbReference type="SAM" id="Phobius"/>
    </source>
</evidence>
<proteinExistence type="predicted"/>
<reference evidence="3 4" key="1">
    <citation type="journal article" date="2004" name="Science">
        <title>The genome of the diatom Thalassiosira pseudonana: ecology, evolution, and metabolism.</title>
        <authorList>
            <person name="Armbrust E.V."/>
            <person name="Berges J.A."/>
            <person name="Bowler C."/>
            <person name="Green B.R."/>
            <person name="Martinez D."/>
            <person name="Putnam N.H."/>
            <person name="Zhou S."/>
            <person name="Allen A.E."/>
            <person name="Apt K.E."/>
            <person name="Bechner M."/>
            <person name="Brzezinski M.A."/>
            <person name="Chaal B.K."/>
            <person name="Chiovitti A."/>
            <person name="Davis A.K."/>
            <person name="Demarest M.S."/>
            <person name="Detter J.C."/>
            <person name="Glavina T."/>
            <person name="Goodstein D."/>
            <person name="Hadi M.Z."/>
            <person name="Hellsten U."/>
            <person name="Hildebrand M."/>
            <person name="Jenkins B.D."/>
            <person name="Jurka J."/>
            <person name="Kapitonov V.V."/>
            <person name="Kroger N."/>
            <person name="Lau W.W."/>
            <person name="Lane T.W."/>
            <person name="Larimer F.W."/>
            <person name="Lippmeier J.C."/>
            <person name="Lucas S."/>
            <person name="Medina M."/>
            <person name="Montsant A."/>
            <person name="Obornik M."/>
            <person name="Parker M.S."/>
            <person name="Palenik B."/>
            <person name="Pazour G.J."/>
            <person name="Richardson P.M."/>
            <person name="Rynearson T.A."/>
            <person name="Saito M.A."/>
            <person name="Schwartz D.C."/>
            <person name="Thamatrakoln K."/>
            <person name="Valentin K."/>
            <person name="Vardi A."/>
            <person name="Wilkerson F.P."/>
            <person name="Rokhsar D.S."/>
        </authorList>
    </citation>
    <scope>NUCLEOTIDE SEQUENCE [LARGE SCALE GENOMIC DNA]</scope>
    <source>
        <strain evidence="3 4">CCMP1335</strain>
    </source>
</reference>
<feature type="compositionally biased region" description="Acidic residues" evidence="1">
    <location>
        <begin position="48"/>
        <end position="65"/>
    </location>
</feature>
<keyword evidence="2" id="KW-0812">Transmembrane</keyword>
<evidence type="ECO:0000256" key="1">
    <source>
        <dbReference type="SAM" id="MobiDB-lite"/>
    </source>
</evidence>
<keyword evidence="2" id="KW-0472">Membrane</keyword>
<dbReference type="AlphaFoldDB" id="B8BZW9"/>
<sequence length="129" mass="14099">MAASTSTTAMALPHSPLACFLAGMLVPTIAFYFLGSNSKGRGTAVIDVNDDGEWDDDEDDESEDHDADHPLQNKNNPSASWGIMDAPYKMVLCVNQDLGMGKANMEQSHFTTASDIRNWRRLIHLAPTT</sequence>
<dbReference type="PaxDb" id="35128-Thaps4654"/>
<gene>
    <name evidence="3" type="ORF">THAPSDRAFT_4654</name>
</gene>
<protein>
    <submittedName>
        <fullName evidence="3">Uncharacterized protein</fullName>
    </submittedName>
</protein>
<evidence type="ECO:0000313" key="3">
    <source>
        <dbReference type="EMBL" id="EED92960.1"/>
    </source>
</evidence>
<evidence type="ECO:0000313" key="4">
    <source>
        <dbReference type="Proteomes" id="UP000001449"/>
    </source>
</evidence>
<dbReference type="KEGG" id="tps:THAPSDRAFT_4654"/>
<dbReference type="EMBL" id="CM000641">
    <property type="protein sequence ID" value="EED92960.1"/>
    <property type="molecule type" value="Genomic_DNA"/>
</dbReference>
<feature type="transmembrane region" description="Helical" evidence="2">
    <location>
        <begin position="15"/>
        <end position="34"/>
    </location>
</feature>
<dbReference type="eggNOG" id="KOG3282">
    <property type="taxonomic scope" value="Eukaryota"/>
</dbReference>
<dbReference type="GeneID" id="7451897"/>